<proteinExistence type="predicted"/>
<evidence type="ECO:0000313" key="2">
    <source>
        <dbReference type="EMBL" id="EIW78582.1"/>
    </source>
</evidence>
<feature type="domain" description="Thiaminase-2/PQQC" evidence="1">
    <location>
        <begin position="28"/>
        <end position="238"/>
    </location>
</feature>
<evidence type="ECO:0000313" key="3">
    <source>
        <dbReference type="Proteomes" id="UP000053558"/>
    </source>
</evidence>
<dbReference type="Gene3D" id="1.20.910.10">
    <property type="entry name" value="Heme oxygenase-like"/>
    <property type="match status" value="1"/>
</dbReference>
<dbReference type="AlphaFoldDB" id="A0A5M3MH89"/>
<sequence length="247" mass="27908">MASTAVEDTPPLTHHLLSLSTPRPYAVATEHEFLESAGKLTLNADRLAFWLSQDRIYAAHAYPRFIGGLITKIPFESSGKDEEKNRRTLEMLSQALQGVMDEVRFFEGTAKAHGLNSEGWRERKATRDYTAEMARIASLGTLEEGLVFLWAMEKAYLDAWRYVRSLFQQPLTDVDETGKAIVELTTHWTNPGFVQFVESLASAVDECYAGKAKDGVAWKSAEELWARVVELEEMFWPNRGEETTGRL</sequence>
<dbReference type="PANTHER" id="PTHR41813:SF2">
    <property type="entry name" value="REGULATOR PAB1642, PUTATIVE (AFU_ORTHOLOGUE AFUA_3G11955)-RELATED"/>
    <property type="match status" value="1"/>
</dbReference>
<dbReference type="InterPro" id="IPR016084">
    <property type="entry name" value="Haem_Oase-like_multi-hlx"/>
</dbReference>
<dbReference type="Pfam" id="PF03070">
    <property type="entry name" value="TENA_THI-4"/>
    <property type="match status" value="1"/>
</dbReference>
<gene>
    <name evidence="2" type="ORF">CONPUDRAFT_60940</name>
</gene>
<dbReference type="Proteomes" id="UP000053558">
    <property type="component" value="Unassembled WGS sequence"/>
</dbReference>
<name>A0A5M3MH89_CONPW</name>
<dbReference type="GeneID" id="19208122"/>
<dbReference type="CDD" id="cd19357">
    <property type="entry name" value="TenA_E_At3g16990-like"/>
    <property type="match status" value="1"/>
</dbReference>
<comment type="caution">
    <text evidence="2">The sequence shown here is derived from an EMBL/GenBank/DDBJ whole genome shotgun (WGS) entry which is preliminary data.</text>
</comment>
<organism evidence="2 3">
    <name type="scientific">Coniophora puteana (strain RWD-64-598)</name>
    <name type="common">Brown rot fungus</name>
    <dbReference type="NCBI Taxonomy" id="741705"/>
    <lineage>
        <taxon>Eukaryota</taxon>
        <taxon>Fungi</taxon>
        <taxon>Dikarya</taxon>
        <taxon>Basidiomycota</taxon>
        <taxon>Agaricomycotina</taxon>
        <taxon>Agaricomycetes</taxon>
        <taxon>Agaricomycetidae</taxon>
        <taxon>Boletales</taxon>
        <taxon>Coniophorineae</taxon>
        <taxon>Coniophoraceae</taxon>
        <taxon>Coniophora</taxon>
    </lineage>
</organism>
<accession>A0A5M3MH89</accession>
<protein>
    <submittedName>
        <fullName evidence="2">Heme oxygenase-like protein</fullName>
    </submittedName>
</protein>
<dbReference type="SUPFAM" id="SSF48613">
    <property type="entry name" value="Heme oxygenase-like"/>
    <property type="match status" value="1"/>
</dbReference>
<dbReference type="InterPro" id="IPR053261">
    <property type="entry name" value="Polyketide-peptide_reg"/>
</dbReference>
<dbReference type="RefSeq" id="XP_007771134.1">
    <property type="nucleotide sequence ID" value="XM_007772944.1"/>
</dbReference>
<dbReference type="InterPro" id="IPR004305">
    <property type="entry name" value="Thiaminase-2/PQQC"/>
</dbReference>
<dbReference type="PANTHER" id="PTHR41813">
    <property type="entry name" value="REGULATOR PAB1642, PUTATIVE (AFU_ORTHOLOGUE AFUA_3G11955)-RELATED"/>
    <property type="match status" value="1"/>
</dbReference>
<dbReference type="EMBL" id="JH711582">
    <property type="protein sequence ID" value="EIW78582.1"/>
    <property type="molecule type" value="Genomic_DNA"/>
</dbReference>
<dbReference type="OMA" id="IPNWTSE"/>
<keyword evidence="3" id="KW-1185">Reference proteome</keyword>
<dbReference type="KEGG" id="cput:CONPUDRAFT_60940"/>
<dbReference type="GO" id="GO:0006772">
    <property type="term" value="P:thiamine metabolic process"/>
    <property type="evidence" value="ECO:0007669"/>
    <property type="project" value="UniProtKB-ARBA"/>
</dbReference>
<reference evidence="3" key="1">
    <citation type="journal article" date="2012" name="Science">
        <title>The Paleozoic origin of enzymatic lignin decomposition reconstructed from 31 fungal genomes.</title>
        <authorList>
            <person name="Floudas D."/>
            <person name="Binder M."/>
            <person name="Riley R."/>
            <person name="Barry K."/>
            <person name="Blanchette R.A."/>
            <person name="Henrissat B."/>
            <person name="Martinez A.T."/>
            <person name="Otillar R."/>
            <person name="Spatafora J.W."/>
            <person name="Yadav J.S."/>
            <person name="Aerts A."/>
            <person name="Benoit I."/>
            <person name="Boyd A."/>
            <person name="Carlson A."/>
            <person name="Copeland A."/>
            <person name="Coutinho P.M."/>
            <person name="de Vries R.P."/>
            <person name="Ferreira P."/>
            <person name="Findley K."/>
            <person name="Foster B."/>
            <person name="Gaskell J."/>
            <person name="Glotzer D."/>
            <person name="Gorecki P."/>
            <person name="Heitman J."/>
            <person name="Hesse C."/>
            <person name="Hori C."/>
            <person name="Igarashi K."/>
            <person name="Jurgens J.A."/>
            <person name="Kallen N."/>
            <person name="Kersten P."/>
            <person name="Kohler A."/>
            <person name="Kuees U."/>
            <person name="Kumar T.K.A."/>
            <person name="Kuo A."/>
            <person name="LaButti K."/>
            <person name="Larrondo L.F."/>
            <person name="Lindquist E."/>
            <person name="Ling A."/>
            <person name="Lombard V."/>
            <person name="Lucas S."/>
            <person name="Lundell T."/>
            <person name="Martin R."/>
            <person name="McLaughlin D.J."/>
            <person name="Morgenstern I."/>
            <person name="Morin E."/>
            <person name="Murat C."/>
            <person name="Nagy L.G."/>
            <person name="Nolan M."/>
            <person name="Ohm R.A."/>
            <person name="Patyshakuliyeva A."/>
            <person name="Rokas A."/>
            <person name="Ruiz-Duenas F.J."/>
            <person name="Sabat G."/>
            <person name="Salamov A."/>
            <person name="Samejima M."/>
            <person name="Schmutz J."/>
            <person name="Slot J.C."/>
            <person name="St John F."/>
            <person name="Stenlid J."/>
            <person name="Sun H."/>
            <person name="Sun S."/>
            <person name="Syed K."/>
            <person name="Tsang A."/>
            <person name="Wiebenga A."/>
            <person name="Young D."/>
            <person name="Pisabarro A."/>
            <person name="Eastwood D.C."/>
            <person name="Martin F."/>
            <person name="Cullen D."/>
            <person name="Grigoriev I.V."/>
            <person name="Hibbett D.S."/>
        </authorList>
    </citation>
    <scope>NUCLEOTIDE SEQUENCE [LARGE SCALE GENOMIC DNA]</scope>
    <source>
        <strain evidence="3">RWD-64-598 SS2</strain>
    </source>
</reference>
<dbReference type="OrthoDB" id="37730at2759"/>
<evidence type="ECO:0000259" key="1">
    <source>
        <dbReference type="Pfam" id="PF03070"/>
    </source>
</evidence>